<dbReference type="Proteomes" id="UP000235116">
    <property type="component" value="Chromosome"/>
</dbReference>
<evidence type="ECO:0000259" key="8">
    <source>
        <dbReference type="SMART" id="SM00563"/>
    </source>
</evidence>
<dbReference type="InterPro" id="IPR036259">
    <property type="entry name" value="MFS_trans_sf"/>
</dbReference>
<feature type="transmembrane region" description="Helical" evidence="7">
    <location>
        <begin position="294"/>
        <end position="314"/>
    </location>
</feature>
<dbReference type="GO" id="GO:0022857">
    <property type="term" value="F:transmembrane transporter activity"/>
    <property type="evidence" value="ECO:0007669"/>
    <property type="project" value="InterPro"/>
</dbReference>
<dbReference type="InterPro" id="IPR011701">
    <property type="entry name" value="MFS"/>
</dbReference>
<feature type="domain" description="Phospholipid/glycerol acyltransferase" evidence="8">
    <location>
        <begin position="487"/>
        <end position="603"/>
    </location>
</feature>
<feature type="transmembrane region" description="Helical" evidence="7">
    <location>
        <begin position="326"/>
        <end position="345"/>
    </location>
</feature>
<accession>A0A2K9LTQ8</accession>
<keyword evidence="10" id="KW-1185">Reference proteome</keyword>
<feature type="transmembrane region" description="Helical" evidence="7">
    <location>
        <begin position="365"/>
        <end position="390"/>
    </location>
</feature>
<feature type="transmembrane region" description="Helical" evidence="7">
    <location>
        <begin position="174"/>
        <end position="199"/>
    </location>
</feature>
<reference evidence="10" key="1">
    <citation type="submission" date="2017-08" db="EMBL/GenBank/DDBJ databases">
        <title>Direct submision.</title>
        <authorList>
            <person name="Kim S.-J."/>
            <person name="Rhee S.-K."/>
        </authorList>
    </citation>
    <scope>NUCLEOTIDE SEQUENCE [LARGE SCALE GENOMIC DNA]</scope>
    <source>
        <strain evidence="10">GI5</strain>
    </source>
</reference>
<name>A0A2K9LTQ8_9GAMM</name>
<feature type="transmembrane region" description="Helical" evidence="7">
    <location>
        <begin position="435"/>
        <end position="454"/>
    </location>
</feature>
<feature type="transmembrane region" description="Helical" evidence="7">
    <location>
        <begin position="205"/>
        <end position="225"/>
    </location>
</feature>
<dbReference type="OrthoDB" id="9803968at2"/>
<evidence type="ECO:0000256" key="2">
    <source>
        <dbReference type="ARBA" id="ARBA00022448"/>
    </source>
</evidence>
<dbReference type="SUPFAM" id="SSF69593">
    <property type="entry name" value="Glycerol-3-phosphate (1)-acyltransferase"/>
    <property type="match status" value="1"/>
</dbReference>
<evidence type="ECO:0000256" key="3">
    <source>
        <dbReference type="ARBA" id="ARBA00022475"/>
    </source>
</evidence>
<dbReference type="PANTHER" id="PTHR43266:SF2">
    <property type="entry name" value="MAJOR FACILITATOR SUPERFAMILY (MFS) PROFILE DOMAIN-CONTAINING PROTEIN"/>
    <property type="match status" value="1"/>
</dbReference>
<feature type="transmembrane region" description="Helical" evidence="7">
    <location>
        <begin position="259"/>
        <end position="282"/>
    </location>
</feature>
<feature type="transmembrane region" description="Helical" evidence="7">
    <location>
        <begin position="119"/>
        <end position="138"/>
    </location>
</feature>
<sequence length="657" mass="72869">MGARRKQSMSDNGETHSQFELLKTKRFAPFFWTQFFGAFNDNIFKNSLMALLTFGVLSRAWEWPIGSSSVDNGAELATEVSLSAMNNLGAMLFILPFFLFSALAGQLADKYEKSSLIRYIKALEILIMALGALCFIYQQTWGLMLLLFLMGTQSTFFGPVKYSIIPQHLKSGELVGGNALVETGTFIAILIGTIAANIMSDWESGPALIGGTVIAVSVIGFLTCLKIPEGRAPSPDIKIRFNPIIETWHTIQFSRENKAVFLAIMGISWFWFLGAAYLTQIYEYTKIDLGGAPSVVMCLLSAFSIGIAAGSLLCERLSGHKIELGLVPLGSIGLTLFGLDLYFHTHPAPQNELIGLSAFLSDSTNYRVLFDFMMIGLSGGLYIVPLYAMVQERSDEAHRSRIIAAVNIMNALFMVVSAATGILLLGVMELSIPEFFMVLAIMNVAVAWFIYTVIPEFAMRFLIWVITHTMYRVTHVNLNKIPDQGACVLVCNHVSYMDALIIAGACRRPVRFVMFKPIYDLPVLNFIFRTGKTIPIHSKSSDPETYENAFMRISQELKDGEVVCIFPEGKLTQDGEIDEFKAGIEKIIQADPVPVVPMALKGLWGSFFSHKDSKALTGMPRRFWSRVELEASDPIAPNRVSAALLYDKVATLRSNRR</sequence>
<organism evidence="9 10">
    <name type="scientific">Ketobacter alkanivorans</name>
    <dbReference type="NCBI Taxonomy" id="1917421"/>
    <lineage>
        <taxon>Bacteria</taxon>
        <taxon>Pseudomonadati</taxon>
        <taxon>Pseudomonadota</taxon>
        <taxon>Gammaproteobacteria</taxon>
        <taxon>Pseudomonadales</taxon>
        <taxon>Ketobacteraceae</taxon>
        <taxon>Ketobacter</taxon>
    </lineage>
</organism>
<dbReference type="SUPFAM" id="SSF103473">
    <property type="entry name" value="MFS general substrate transporter"/>
    <property type="match status" value="1"/>
</dbReference>
<dbReference type="EMBL" id="CP022684">
    <property type="protein sequence ID" value="AUM14204.1"/>
    <property type="molecule type" value="Genomic_DNA"/>
</dbReference>
<dbReference type="Pfam" id="PF01553">
    <property type="entry name" value="Acyltransferase"/>
    <property type="match status" value="1"/>
</dbReference>
<evidence type="ECO:0000256" key="4">
    <source>
        <dbReference type="ARBA" id="ARBA00022692"/>
    </source>
</evidence>
<keyword evidence="2" id="KW-0813">Transport</keyword>
<evidence type="ECO:0000313" key="10">
    <source>
        <dbReference type="Proteomes" id="UP000235116"/>
    </source>
</evidence>
<feature type="transmembrane region" description="Helical" evidence="7">
    <location>
        <begin position="402"/>
        <end position="423"/>
    </location>
</feature>
<proteinExistence type="predicted"/>
<dbReference type="Gene3D" id="1.20.1250.20">
    <property type="entry name" value="MFS general substrate transporter like domains"/>
    <property type="match status" value="1"/>
</dbReference>
<evidence type="ECO:0000256" key="5">
    <source>
        <dbReference type="ARBA" id="ARBA00022989"/>
    </source>
</evidence>
<dbReference type="AlphaFoldDB" id="A0A2K9LTQ8"/>
<keyword evidence="6 7" id="KW-0472">Membrane</keyword>
<dbReference type="InterPro" id="IPR002123">
    <property type="entry name" value="Plipid/glycerol_acylTrfase"/>
</dbReference>
<dbReference type="GO" id="GO:0016746">
    <property type="term" value="F:acyltransferase activity"/>
    <property type="evidence" value="ECO:0007669"/>
    <property type="project" value="InterPro"/>
</dbReference>
<keyword evidence="3" id="KW-1003">Cell membrane</keyword>
<feature type="transmembrane region" description="Helical" evidence="7">
    <location>
        <begin position="88"/>
        <end position="107"/>
    </location>
</feature>
<dbReference type="Pfam" id="PF07690">
    <property type="entry name" value="MFS_1"/>
    <property type="match status" value="1"/>
</dbReference>
<dbReference type="SMART" id="SM00563">
    <property type="entry name" value="PlsC"/>
    <property type="match status" value="1"/>
</dbReference>
<evidence type="ECO:0000256" key="6">
    <source>
        <dbReference type="ARBA" id="ARBA00023136"/>
    </source>
</evidence>
<gene>
    <name evidence="9" type="ORF">Kalk_18030</name>
</gene>
<dbReference type="PANTHER" id="PTHR43266">
    <property type="entry name" value="MACROLIDE-EFFLUX PROTEIN"/>
    <property type="match status" value="1"/>
</dbReference>
<keyword evidence="4 7" id="KW-0812">Transmembrane</keyword>
<evidence type="ECO:0000256" key="7">
    <source>
        <dbReference type="SAM" id="Phobius"/>
    </source>
</evidence>
<evidence type="ECO:0000256" key="1">
    <source>
        <dbReference type="ARBA" id="ARBA00004651"/>
    </source>
</evidence>
<dbReference type="CDD" id="cd07989">
    <property type="entry name" value="LPLAT_AGPAT-like"/>
    <property type="match status" value="1"/>
</dbReference>
<dbReference type="GO" id="GO:0005886">
    <property type="term" value="C:plasma membrane"/>
    <property type="evidence" value="ECO:0007669"/>
    <property type="project" value="UniProtKB-SubCell"/>
</dbReference>
<dbReference type="CDD" id="cd06173">
    <property type="entry name" value="MFS_MefA_like"/>
    <property type="match status" value="1"/>
</dbReference>
<protein>
    <submittedName>
        <fullName evidence="9">MFS transporter</fullName>
    </submittedName>
</protein>
<comment type="subcellular location">
    <subcellularLocation>
        <location evidence="1">Cell membrane</location>
        <topology evidence="1">Multi-pass membrane protein</topology>
    </subcellularLocation>
</comment>
<keyword evidence="5 7" id="KW-1133">Transmembrane helix</keyword>
<dbReference type="KEGG" id="kak:Kalk_18030"/>
<evidence type="ECO:0000313" key="9">
    <source>
        <dbReference type="EMBL" id="AUM14204.1"/>
    </source>
</evidence>